<evidence type="ECO:0000313" key="3">
    <source>
        <dbReference type="Proteomes" id="UP001519460"/>
    </source>
</evidence>
<feature type="compositionally biased region" description="Basic and acidic residues" evidence="1">
    <location>
        <begin position="47"/>
        <end position="62"/>
    </location>
</feature>
<evidence type="ECO:0000313" key="2">
    <source>
        <dbReference type="EMBL" id="KAK7489394.1"/>
    </source>
</evidence>
<keyword evidence="3" id="KW-1185">Reference proteome</keyword>
<feature type="non-terminal residue" evidence="2">
    <location>
        <position position="1"/>
    </location>
</feature>
<organism evidence="2 3">
    <name type="scientific">Batillaria attramentaria</name>
    <dbReference type="NCBI Taxonomy" id="370345"/>
    <lineage>
        <taxon>Eukaryota</taxon>
        <taxon>Metazoa</taxon>
        <taxon>Spiralia</taxon>
        <taxon>Lophotrochozoa</taxon>
        <taxon>Mollusca</taxon>
        <taxon>Gastropoda</taxon>
        <taxon>Caenogastropoda</taxon>
        <taxon>Sorbeoconcha</taxon>
        <taxon>Cerithioidea</taxon>
        <taxon>Batillariidae</taxon>
        <taxon>Batillaria</taxon>
    </lineage>
</organism>
<name>A0ABD0KQG9_9CAEN</name>
<dbReference type="Proteomes" id="UP001519460">
    <property type="component" value="Unassembled WGS sequence"/>
</dbReference>
<dbReference type="EMBL" id="JACVVK020000138">
    <property type="protein sequence ID" value="KAK7489394.1"/>
    <property type="molecule type" value="Genomic_DNA"/>
</dbReference>
<evidence type="ECO:0000256" key="1">
    <source>
        <dbReference type="SAM" id="MobiDB-lite"/>
    </source>
</evidence>
<comment type="caution">
    <text evidence="2">The sequence shown here is derived from an EMBL/GenBank/DDBJ whole genome shotgun (WGS) entry which is preliminary data.</text>
</comment>
<reference evidence="2 3" key="1">
    <citation type="journal article" date="2023" name="Sci. Data">
        <title>Genome assembly of the Korean intertidal mud-creeper Batillaria attramentaria.</title>
        <authorList>
            <person name="Patra A.K."/>
            <person name="Ho P.T."/>
            <person name="Jun S."/>
            <person name="Lee S.J."/>
            <person name="Kim Y."/>
            <person name="Won Y.J."/>
        </authorList>
    </citation>
    <scope>NUCLEOTIDE SEQUENCE [LARGE SCALE GENOMIC DNA]</scope>
    <source>
        <strain evidence="2">Wonlab-2016</strain>
    </source>
</reference>
<proteinExistence type="predicted"/>
<accession>A0ABD0KQG9</accession>
<gene>
    <name evidence="2" type="ORF">BaRGS_00019338</name>
</gene>
<protein>
    <submittedName>
        <fullName evidence="2">Uncharacterized protein</fullName>
    </submittedName>
</protein>
<dbReference type="AlphaFoldDB" id="A0ABD0KQG9"/>
<sequence>QHSNTQATLNPATQQLLNKLVFRCLIQTVETTQHRLLSHWKTPRASHGRDDLQDTAARREEPGASGIGHRPRMAPRIVRGNFHHT</sequence>
<feature type="region of interest" description="Disordered" evidence="1">
    <location>
        <begin position="40"/>
        <end position="85"/>
    </location>
</feature>